<dbReference type="EMBL" id="AEYP01018417">
    <property type="status" value="NOT_ANNOTATED_CDS"/>
    <property type="molecule type" value="Genomic_DNA"/>
</dbReference>
<feature type="region of interest" description="Disordered" evidence="1">
    <location>
        <begin position="26"/>
        <end position="105"/>
    </location>
</feature>
<accession>M3YYW9</accession>
<organism evidence="2">
    <name type="scientific">Mustela putorius furo</name>
    <name type="common">European domestic ferret</name>
    <name type="synonym">Mustela furo</name>
    <dbReference type="NCBI Taxonomy" id="9669"/>
    <lineage>
        <taxon>Eukaryota</taxon>
        <taxon>Metazoa</taxon>
        <taxon>Chordata</taxon>
        <taxon>Craniata</taxon>
        <taxon>Vertebrata</taxon>
        <taxon>Euteleostomi</taxon>
        <taxon>Mammalia</taxon>
        <taxon>Eutheria</taxon>
        <taxon>Laurasiatheria</taxon>
        <taxon>Carnivora</taxon>
        <taxon>Caniformia</taxon>
        <taxon>Musteloidea</taxon>
        <taxon>Mustelidae</taxon>
        <taxon>Mustelinae</taxon>
        <taxon>Mustela</taxon>
    </lineage>
</organism>
<name>M3YYW9_MUSPF</name>
<reference evidence="2" key="1">
    <citation type="submission" date="2024-06" db="UniProtKB">
        <authorList>
            <consortium name="Ensembl"/>
        </authorList>
    </citation>
    <scope>IDENTIFICATION</scope>
</reference>
<dbReference type="Ensembl" id="ENSMPUT00000016775.1">
    <property type="protein sequence ID" value="ENSMPUP00000016529.1"/>
    <property type="gene ID" value="ENSMPUG00000016632.1"/>
</dbReference>
<evidence type="ECO:0000313" key="2">
    <source>
        <dbReference type="Ensembl" id="ENSMPUP00000016529.1"/>
    </source>
</evidence>
<dbReference type="InParanoid" id="M3YYW9"/>
<feature type="compositionally biased region" description="Basic and acidic residues" evidence="1">
    <location>
        <begin position="26"/>
        <end position="39"/>
    </location>
</feature>
<evidence type="ECO:0000256" key="1">
    <source>
        <dbReference type="SAM" id="MobiDB-lite"/>
    </source>
</evidence>
<dbReference type="HOGENOM" id="CLU_1453958_0_0_1"/>
<protein>
    <submittedName>
        <fullName evidence="2">Uncharacterized protein</fullName>
    </submittedName>
</protein>
<feature type="region of interest" description="Disordered" evidence="1">
    <location>
        <begin position="128"/>
        <end position="147"/>
    </location>
</feature>
<feature type="region of interest" description="Disordered" evidence="1">
    <location>
        <begin position="165"/>
        <end position="186"/>
    </location>
</feature>
<sequence>MVFRSCPRKCPRPLLPLFPPMTQTERRACEPYPRADGRKLPTATHRRELHMHTLTQRLRPQDGRPPPPQSKETDELPARGPQGRLRVPSVRGGKAGNVRGPPQCVGVRQPLSAAAVSSSLCHTGAYSGAPGDSPPLRPSPSAGQCLHSSPCGAFTQTALPFQGAQCLSPPHPSRGPTLPSLEPPTL</sequence>
<proteinExistence type="predicted"/>
<dbReference type="AlphaFoldDB" id="M3YYW9"/>